<accession>A0ACC1HRN7</accession>
<evidence type="ECO:0000313" key="1">
    <source>
        <dbReference type="EMBL" id="KAJ1678951.1"/>
    </source>
</evidence>
<keyword evidence="2" id="KW-1185">Reference proteome</keyword>
<feature type="non-terminal residue" evidence="1">
    <location>
        <position position="202"/>
    </location>
</feature>
<proteinExistence type="predicted"/>
<reference evidence="1" key="1">
    <citation type="submission" date="2022-06" db="EMBL/GenBank/DDBJ databases">
        <title>Phylogenomic reconstructions and comparative analyses of Kickxellomycotina fungi.</title>
        <authorList>
            <person name="Reynolds N.K."/>
            <person name="Stajich J.E."/>
            <person name="Barry K."/>
            <person name="Grigoriev I.V."/>
            <person name="Crous P."/>
            <person name="Smith M.E."/>
        </authorList>
    </citation>
    <scope>NUCLEOTIDE SEQUENCE</scope>
    <source>
        <strain evidence="1">RSA 2271</strain>
    </source>
</reference>
<gene>
    <name evidence="1" type="ORF">EV182_003026</name>
</gene>
<protein>
    <submittedName>
        <fullName evidence="1">Uncharacterized protein</fullName>
    </submittedName>
</protein>
<organism evidence="1 2">
    <name type="scientific">Spiromyces aspiralis</name>
    <dbReference type="NCBI Taxonomy" id="68401"/>
    <lineage>
        <taxon>Eukaryota</taxon>
        <taxon>Fungi</taxon>
        <taxon>Fungi incertae sedis</taxon>
        <taxon>Zoopagomycota</taxon>
        <taxon>Kickxellomycotina</taxon>
        <taxon>Kickxellomycetes</taxon>
        <taxon>Kickxellales</taxon>
        <taxon>Kickxellaceae</taxon>
        <taxon>Spiromyces</taxon>
    </lineage>
</organism>
<comment type="caution">
    <text evidence="1">The sequence shown here is derived from an EMBL/GenBank/DDBJ whole genome shotgun (WGS) entry which is preliminary data.</text>
</comment>
<evidence type="ECO:0000313" key="2">
    <source>
        <dbReference type="Proteomes" id="UP001145114"/>
    </source>
</evidence>
<sequence length="202" mass="21918">MEVFLAKQLPQYSSAEVDCYVISAFVLEGKPIKSENISTQLKALMIDELGVGLTLSQYRQVAIALMDRHIKGSIGGGADDNIDEGDEGDRAPDAIEDLQAGHSSKTATNLSPRIISKLQEFMGTPEAKFKSCEQAKAVARVLEGKHDQLVILPTGGGKSLTFMLPAFIEQSYMTVVVLPLVSLAKDLHRRCLEAGLATVEWN</sequence>
<name>A0ACC1HRN7_9FUNG</name>
<dbReference type="Proteomes" id="UP001145114">
    <property type="component" value="Unassembled WGS sequence"/>
</dbReference>
<dbReference type="EMBL" id="JAMZIH010000717">
    <property type="protein sequence ID" value="KAJ1678951.1"/>
    <property type="molecule type" value="Genomic_DNA"/>
</dbReference>